<comment type="caution">
    <text evidence="4">The sequence shown here is derived from an EMBL/GenBank/DDBJ whole genome shotgun (WGS) entry which is preliminary data.</text>
</comment>
<reference evidence="4 5" key="1">
    <citation type="journal article" date="2019" name="Int. J. Syst. Evol. Microbiol.">
        <title>The Global Catalogue of Microorganisms (GCM) 10K type strain sequencing project: providing services to taxonomists for standard genome sequencing and annotation.</title>
        <authorList>
            <consortium name="The Broad Institute Genomics Platform"/>
            <consortium name="The Broad Institute Genome Sequencing Center for Infectious Disease"/>
            <person name="Wu L."/>
            <person name="Ma J."/>
        </authorList>
    </citation>
    <scope>NUCLEOTIDE SEQUENCE [LARGE SCALE GENOMIC DNA]</scope>
    <source>
        <strain evidence="4 5">JCM 16014</strain>
    </source>
</reference>
<organism evidence="4 5">
    <name type="scientific">Catenulispora yoronensis</name>
    <dbReference type="NCBI Taxonomy" id="450799"/>
    <lineage>
        <taxon>Bacteria</taxon>
        <taxon>Bacillati</taxon>
        <taxon>Actinomycetota</taxon>
        <taxon>Actinomycetes</taxon>
        <taxon>Catenulisporales</taxon>
        <taxon>Catenulisporaceae</taxon>
        <taxon>Catenulispora</taxon>
    </lineage>
</organism>
<feature type="region of interest" description="Disordered" evidence="2">
    <location>
        <begin position="1"/>
        <end position="20"/>
    </location>
</feature>
<accession>A0ABN2UCQ0</accession>
<name>A0ABN2UCQ0_9ACTN</name>
<evidence type="ECO:0000259" key="3">
    <source>
        <dbReference type="Pfam" id="PF01583"/>
    </source>
</evidence>
<keyword evidence="1" id="KW-0808">Transferase</keyword>
<feature type="domain" description="APS kinase" evidence="3">
    <location>
        <begin position="35"/>
        <end position="104"/>
    </location>
</feature>
<dbReference type="InterPro" id="IPR059117">
    <property type="entry name" value="APS_kinase_dom"/>
</dbReference>
<evidence type="ECO:0000313" key="4">
    <source>
        <dbReference type="EMBL" id="GAA2033395.1"/>
    </source>
</evidence>
<keyword evidence="5" id="KW-1185">Reference proteome</keyword>
<protein>
    <recommendedName>
        <fullName evidence="3">APS kinase domain-containing protein</fullName>
    </recommendedName>
</protein>
<evidence type="ECO:0000256" key="2">
    <source>
        <dbReference type="SAM" id="MobiDB-lite"/>
    </source>
</evidence>
<dbReference type="Gene3D" id="3.40.50.300">
    <property type="entry name" value="P-loop containing nucleotide triphosphate hydrolases"/>
    <property type="match status" value="1"/>
</dbReference>
<evidence type="ECO:0000256" key="1">
    <source>
        <dbReference type="ARBA" id="ARBA00022679"/>
    </source>
</evidence>
<dbReference type="Proteomes" id="UP001500751">
    <property type="component" value="Unassembled WGS sequence"/>
</dbReference>
<evidence type="ECO:0000313" key="5">
    <source>
        <dbReference type="Proteomes" id="UP001500751"/>
    </source>
</evidence>
<dbReference type="SUPFAM" id="SSF52540">
    <property type="entry name" value="P-loop containing nucleoside triphosphate hydrolases"/>
    <property type="match status" value="1"/>
</dbReference>
<dbReference type="Pfam" id="PF01583">
    <property type="entry name" value="APS_kinase"/>
    <property type="match status" value="1"/>
</dbReference>
<feature type="compositionally biased region" description="Basic residues" evidence="2">
    <location>
        <begin position="1"/>
        <end position="10"/>
    </location>
</feature>
<sequence>MRHAGRWSRSTRRENRLPAKVSQDTITGVISAEKSECLILTGMPGAGKSTVSRLVAESLPRAACLDGDFINRLVLGGRVGFGQEPVEEWNRQIDLMNRNMAMLSANFADAGFTPVIDSLLPDRRQVDDIVDRLAPRPVLLVVLSPGIDACVYRNTIRHPDHQFFFDGYEGLEAAMRREFGDVGWWFDTSALTPEQTAARVVAEAGRRALVKR</sequence>
<proteinExistence type="predicted"/>
<gene>
    <name evidence="4" type="ORF">GCM10009839_37210</name>
</gene>
<dbReference type="EMBL" id="BAAAQN010000020">
    <property type="protein sequence ID" value="GAA2033395.1"/>
    <property type="molecule type" value="Genomic_DNA"/>
</dbReference>
<dbReference type="InterPro" id="IPR027417">
    <property type="entry name" value="P-loop_NTPase"/>
</dbReference>